<organism evidence="1 2">
    <name type="scientific">Pluteus cervinus</name>
    <dbReference type="NCBI Taxonomy" id="181527"/>
    <lineage>
        <taxon>Eukaryota</taxon>
        <taxon>Fungi</taxon>
        <taxon>Dikarya</taxon>
        <taxon>Basidiomycota</taxon>
        <taxon>Agaricomycotina</taxon>
        <taxon>Agaricomycetes</taxon>
        <taxon>Agaricomycetidae</taxon>
        <taxon>Agaricales</taxon>
        <taxon>Pluteineae</taxon>
        <taxon>Pluteaceae</taxon>
        <taxon>Pluteus</taxon>
    </lineage>
</organism>
<reference evidence="1 2" key="1">
    <citation type="journal article" date="2019" name="Nat. Ecol. Evol.">
        <title>Megaphylogeny resolves global patterns of mushroom evolution.</title>
        <authorList>
            <person name="Varga T."/>
            <person name="Krizsan K."/>
            <person name="Foldi C."/>
            <person name="Dima B."/>
            <person name="Sanchez-Garcia M."/>
            <person name="Sanchez-Ramirez S."/>
            <person name="Szollosi G.J."/>
            <person name="Szarkandi J.G."/>
            <person name="Papp V."/>
            <person name="Albert L."/>
            <person name="Andreopoulos W."/>
            <person name="Angelini C."/>
            <person name="Antonin V."/>
            <person name="Barry K.W."/>
            <person name="Bougher N.L."/>
            <person name="Buchanan P."/>
            <person name="Buyck B."/>
            <person name="Bense V."/>
            <person name="Catcheside P."/>
            <person name="Chovatia M."/>
            <person name="Cooper J."/>
            <person name="Damon W."/>
            <person name="Desjardin D."/>
            <person name="Finy P."/>
            <person name="Geml J."/>
            <person name="Haridas S."/>
            <person name="Hughes K."/>
            <person name="Justo A."/>
            <person name="Karasinski D."/>
            <person name="Kautmanova I."/>
            <person name="Kiss B."/>
            <person name="Kocsube S."/>
            <person name="Kotiranta H."/>
            <person name="LaButti K.M."/>
            <person name="Lechner B.E."/>
            <person name="Liimatainen K."/>
            <person name="Lipzen A."/>
            <person name="Lukacs Z."/>
            <person name="Mihaltcheva S."/>
            <person name="Morgado L.N."/>
            <person name="Niskanen T."/>
            <person name="Noordeloos M.E."/>
            <person name="Ohm R.A."/>
            <person name="Ortiz-Santana B."/>
            <person name="Ovrebo C."/>
            <person name="Racz N."/>
            <person name="Riley R."/>
            <person name="Savchenko A."/>
            <person name="Shiryaev A."/>
            <person name="Soop K."/>
            <person name="Spirin V."/>
            <person name="Szebenyi C."/>
            <person name="Tomsovsky M."/>
            <person name="Tulloss R.E."/>
            <person name="Uehling J."/>
            <person name="Grigoriev I.V."/>
            <person name="Vagvolgyi C."/>
            <person name="Papp T."/>
            <person name="Martin F.M."/>
            <person name="Miettinen O."/>
            <person name="Hibbett D.S."/>
            <person name="Nagy L.G."/>
        </authorList>
    </citation>
    <scope>NUCLEOTIDE SEQUENCE [LARGE SCALE GENOMIC DNA]</scope>
    <source>
        <strain evidence="1 2">NL-1719</strain>
    </source>
</reference>
<dbReference type="Proteomes" id="UP000308600">
    <property type="component" value="Unassembled WGS sequence"/>
</dbReference>
<name>A0ACD3AXX2_9AGAR</name>
<gene>
    <name evidence="1" type="ORF">BDN72DRAFT_958825</name>
</gene>
<protein>
    <submittedName>
        <fullName evidence="1">Uncharacterized protein</fullName>
    </submittedName>
</protein>
<accession>A0ACD3AXX2</accession>
<evidence type="ECO:0000313" key="1">
    <source>
        <dbReference type="EMBL" id="TFK70457.1"/>
    </source>
</evidence>
<sequence length="218" mass="24380">MSTPRDDTKRRGGNKSAYLLDPEGGWLNSQVSDTQAVNFYEAQTSRKKEKAYSDYDENASGLLKLDETCVGESDVVDLEVGKRQEPSDAFCHRIGKCCDHVDSLEKDVARLHQKLDQVLLQNGQLLSFQRILLEIIQNPSAHAISTTASDMAAEADIEAEHGHQPSDASGWTLDSQENSQVLKRRKTEAHKHQSLDAEPRIPSLESQLFRVITKGYKE</sequence>
<evidence type="ECO:0000313" key="2">
    <source>
        <dbReference type="Proteomes" id="UP000308600"/>
    </source>
</evidence>
<dbReference type="EMBL" id="ML208313">
    <property type="protein sequence ID" value="TFK70457.1"/>
    <property type="molecule type" value="Genomic_DNA"/>
</dbReference>
<keyword evidence="2" id="KW-1185">Reference proteome</keyword>
<proteinExistence type="predicted"/>